<dbReference type="AlphaFoldDB" id="A0A1E5WEC9"/>
<organism evidence="1 2">
    <name type="scientific">Dichanthelium oligosanthes</name>
    <dbReference type="NCBI Taxonomy" id="888268"/>
    <lineage>
        <taxon>Eukaryota</taxon>
        <taxon>Viridiplantae</taxon>
        <taxon>Streptophyta</taxon>
        <taxon>Embryophyta</taxon>
        <taxon>Tracheophyta</taxon>
        <taxon>Spermatophyta</taxon>
        <taxon>Magnoliopsida</taxon>
        <taxon>Liliopsida</taxon>
        <taxon>Poales</taxon>
        <taxon>Poaceae</taxon>
        <taxon>PACMAD clade</taxon>
        <taxon>Panicoideae</taxon>
        <taxon>Panicodae</taxon>
        <taxon>Paniceae</taxon>
        <taxon>Dichantheliinae</taxon>
        <taxon>Dichanthelium</taxon>
    </lineage>
</organism>
<evidence type="ECO:0000313" key="1">
    <source>
        <dbReference type="EMBL" id="OEL35714.1"/>
    </source>
</evidence>
<gene>
    <name evidence="1" type="ORF">BAE44_0003267</name>
</gene>
<keyword evidence="2" id="KW-1185">Reference proteome</keyword>
<reference evidence="1 2" key="1">
    <citation type="submission" date="2016-09" db="EMBL/GenBank/DDBJ databases">
        <title>The draft genome of Dichanthelium oligosanthes: A C3 panicoid grass species.</title>
        <authorList>
            <person name="Studer A.J."/>
            <person name="Schnable J.C."/>
            <person name="Brutnell T.P."/>
        </authorList>
    </citation>
    <scope>NUCLEOTIDE SEQUENCE [LARGE SCALE GENOMIC DNA]</scope>
    <source>
        <strain evidence="2">cv. Kellogg 1175</strain>
        <tissue evidence="1">Leaf</tissue>
    </source>
</reference>
<comment type="caution">
    <text evidence="1">The sequence shown here is derived from an EMBL/GenBank/DDBJ whole genome shotgun (WGS) entry which is preliminary data.</text>
</comment>
<dbReference type="Proteomes" id="UP000095767">
    <property type="component" value="Unassembled WGS sequence"/>
</dbReference>
<proteinExistence type="predicted"/>
<dbReference type="EMBL" id="LWDX02011267">
    <property type="protein sequence ID" value="OEL35714.1"/>
    <property type="molecule type" value="Genomic_DNA"/>
</dbReference>
<sequence>LHRRITKAMKLGLIVVTVHVRRNFFGGLAQKLIMDFDGLRSLYRRKRLEVQLIDVWCL</sequence>
<evidence type="ECO:0000313" key="2">
    <source>
        <dbReference type="Proteomes" id="UP000095767"/>
    </source>
</evidence>
<accession>A0A1E5WEC9</accession>
<name>A0A1E5WEC9_9POAL</name>
<protein>
    <submittedName>
        <fullName evidence="1">Uncharacterized protein</fullName>
    </submittedName>
</protein>
<feature type="non-terminal residue" evidence="1">
    <location>
        <position position="1"/>
    </location>
</feature>